<dbReference type="InterPro" id="IPR012340">
    <property type="entry name" value="NA-bd_OB-fold"/>
</dbReference>
<organism evidence="1">
    <name type="scientific">marine metagenome</name>
    <dbReference type="NCBI Taxonomy" id="408172"/>
    <lineage>
        <taxon>unclassified sequences</taxon>
        <taxon>metagenomes</taxon>
        <taxon>ecological metagenomes</taxon>
    </lineage>
</organism>
<accession>A0A382CB21</accession>
<feature type="non-terminal residue" evidence="1">
    <location>
        <position position="1"/>
    </location>
</feature>
<protein>
    <submittedName>
        <fullName evidence="1">Uncharacterized protein</fullName>
    </submittedName>
</protein>
<name>A0A382CB21_9ZZZZ</name>
<dbReference type="SUPFAM" id="SSF50249">
    <property type="entry name" value="Nucleic acid-binding proteins"/>
    <property type="match status" value="1"/>
</dbReference>
<evidence type="ECO:0000313" key="1">
    <source>
        <dbReference type="EMBL" id="SVB23032.1"/>
    </source>
</evidence>
<sequence>KLIGQVVEVRADAITQNQDTKNEWSLRFPRFLRFRGFDVGEKI</sequence>
<dbReference type="AlphaFoldDB" id="A0A382CB21"/>
<reference evidence="1" key="1">
    <citation type="submission" date="2018-05" db="EMBL/GenBank/DDBJ databases">
        <authorList>
            <person name="Lanie J.A."/>
            <person name="Ng W.-L."/>
            <person name="Kazmierczak K.M."/>
            <person name="Andrzejewski T.M."/>
            <person name="Davidsen T.M."/>
            <person name="Wayne K.J."/>
            <person name="Tettelin H."/>
            <person name="Glass J.I."/>
            <person name="Rusch D."/>
            <person name="Podicherti R."/>
            <person name="Tsui H.-C.T."/>
            <person name="Winkler M.E."/>
        </authorList>
    </citation>
    <scope>NUCLEOTIDE SEQUENCE</scope>
</reference>
<gene>
    <name evidence="1" type="ORF">METZ01_LOCUS175886</name>
</gene>
<dbReference type="EMBL" id="UINC01033557">
    <property type="protein sequence ID" value="SVB23032.1"/>
    <property type="molecule type" value="Genomic_DNA"/>
</dbReference>
<dbReference type="Gene3D" id="2.40.50.140">
    <property type="entry name" value="Nucleic acid-binding proteins"/>
    <property type="match status" value="1"/>
</dbReference>
<proteinExistence type="predicted"/>